<evidence type="ECO:0000313" key="3">
    <source>
        <dbReference type="Proteomes" id="UP000054099"/>
    </source>
</evidence>
<keyword evidence="3" id="KW-1185">Reference proteome</keyword>
<dbReference type="Proteomes" id="UP000054099">
    <property type="component" value="Unassembled WGS sequence"/>
</dbReference>
<name>A0A0V8JCH2_9BACL</name>
<comment type="caution">
    <text evidence="2">The sequence shown here is derived from an EMBL/GenBank/DDBJ whole genome shotgun (WGS) entry which is preliminary data.</text>
</comment>
<dbReference type="InterPro" id="IPR037523">
    <property type="entry name" value="VOC_core"/>
</dbReference>
<dbReference type="PROSITE" id="PS51819">
    <property type="entry name" value="VOC"/>
    <property type="match status" value="1"/>
</dbReference>
<reference evidence="2 3" key="1">
    <citation type="journal article" date="2014" name="Antonie Van Leeuwenhoek">
        <title>Fictibacillus enclensis sp. nov., isolated from marine sediment.</title>
        <authorList>
            <person name="Dastager S.G."/>
            <person name="Mawlankar R."/>
            <person name="Srinivasan K."/>
            <person name="Tang S.K."/>
            <person name="Lee J.C."/>
            <person name="Ramana V.V."/>
            <person name="Shouche Y.S."/>
        </authorList>
    </citation>
    <scope>NUCLEOTIDE SEQUENCE [LARGE SCALE GENOMIC DNA]</scope>
    <source>
        <strain evidence="2 3">NIO-1003</strain>
    </source>
</reference>
<accession>A0A0V8JCH2</accession>
<dbReference type="InterPro" id="IPR029068">
    <property type="entry name" value="Glyas_Bleomycin-R_OHBP_Dase"/>
</dbReference>
<dbReference type="AlphaFoldDB" id="A0A0V8JCH2"/>
<dbReference type="OrthoDB" id="2703022at2"/>
<feature type="domain" description="VOC" evidence="1">
    <location>
        <begin position="2"/>
        <end position="115"/>
    </location>
</feature>
<dbReference type="SUPFAM" id="SSF54593">
    <property type="entry name" value="Glyoxalase/Bleomycin resistance protein/Dihydroxybiphenyl dioxygenase"/>
    <property type="match status" value="1"/>
</dbReference>
<gene>
    <name evidence="2" type="ORF">AS030_03970</name>
</gene>
<evidence type="ECO:0000313" key="2">
    <source>
        <dbReference type="EMBL" id="KSU84699.1"/>
    </source>
</evidence>
<dbReference type="EMBL" id="LNQN01000001">
    <property type="protein sequence ID" value="KSU84699.1"/>
    <property type="molecule type" value="Genomic_DNA"/>
</dbReference>
<proteinExistence type="predicted"/>
<organism evidence="2 3">
    <name type="scientific">Fictibacillus enclensis</name>
    <dbReference type="NCBI Taxonomy" id="1017270"/>
    <lineage>
        <taxon>Bacteria</taxon>
        <taxon>Bacillati</taxon>
        <taxon>Bacillota</taxon>
        <taxon>Bacilli</taxon>
        <taxon>Bacillales</taxon>
        <taxon>Fictibacillaceae</taxon>
        <taxon>Fictibacillus</taxon>
    </lineage>
</organism>
<evidence type="ECO:0000259" key="1">
    <source>
        <dbReference type="PROSITE" id="PS51819"/>
    </source>
</evidence>
<sequence length="220" mass="24776">MKIKEVILRTCCMEDQKNFYHDVLGLPLLKSRLPGSLRIAAGDSVLTFLEGTEESYYHFAFTVPDNQFSQAKKWASALVPLNTVDDKDEIYFTNWDAHACYFYDPAGNIVELIARHTLNNGTEHPFTSRDILNISEIGMPVDNVKQAADHLKKELNLNIYHNDSASFAPLGDADGLLILSDKKRNWLGSGKKANIYPAEIILEEGRMKTSLNGYPYTLMS</sequence>
<dbReference type="RefSeq" id="WP_061968644.1">
    <property type="nucleotide sequence ID" value="NZ_FMAV01000001.1"/>
</dbReference>
<protein>
    <recommendedName>
        <fullName evidence="1">VOC domain-containing protein</fullName>
    </recommendedName>
</protein>
<dbReference type="Gene3D" id="3.10.180.10">
    <property type="entry name" value="2,3-Dihydroxybiphenyl 1,2-Dioxygenase, domain 1"/>
    <property type="match status" value="1"/>
</dbReference>